<feature type="domain" description="6-hydroxymethylpterin diphosphokinase MptE-like" evidence="2">
    <location>
        <begin position="209"/>
        <end position="381"/>
    </location>
</feature>
<evidence type="ECO:0000256" key="1">
    <source>
        <dbReference type="SAM" id="Coils"/>
    </source>
</evidence>
<dbReference type="PANTHER" id="PTHR41786:SF1">
    <property type="entry name" value="6-HYDROXYMETHYLPTERIN DIPHOSPHOKINASE MPTE-LIKE DOMAIN-CONTAINING PROTEIN"/>
    <property type="match status" value="1"/>
</dbReference>
<protein>
    <submittedName>
        <fullName evidence="3">Motility associated factor glycosyltransferase family protein</fullName>
    </submittedName>
</protein>
<dbReference type="InterPro" id="IPR002826">
    <property type="entry name" value="MptE-like"/>
</dbReference>
<organism evidence="3">
    <name type="scientific">Campylobacter jejuni</name>
    <dbReference type="NCBI Taxonomy" id="197"/>
    <lineage>
        <taxon>Bacteria</taxon>
        <taxon>Pseudomonadati</taxon>
        <taxon>Campylobacterota</taxon>
        <taxon>Epsilonproteobacteria</taxon>
        <taxon>Campylobacterales</taxon>
        <taxon>Campylobacteraceae</taxon>
        <taxon>Campylobacter</taxon>
    </lineage>
</organism>
<dbReference type="GO" id="GO:0016740">
    <property type="term" value="F:transferase activity"/>
    <property type="evidence" value="ECO:0007669"/>
    <property type="project" value="UniProtKB-KW"/>
</dbReference>
<dbReference type="AlphaFoldDB" id="A0A5T0EN80"/>
<dbReference type="PANTHER" id="PTHR41786">
    <property type="entry name" value="MOTILITY ACCESSORY FACTOR MAF"/>
    <property type="match status" value="1"/>
</dbReference>
<dbReference type="EMBL" id="AACASD010000021">
    <property type="protein sequence ID" value="EAJ7862663.1"/>
    <property type="molecule type" value="Genomic_DNA"/>
</dbReference>
<accession>A0A5T0EN80</accession>
<feature type="coiled-coil region" evidence="1">
    <location>
        <begin position="527"/>
        <end position="554"/>
    </location>
</feature>
<sequence>MIFTPTQKELFNKNIEALSNILLKESLKEIKSSKFELILGKDNLDINLKDTSDNTFLYENVIDELNSMLNTYNDKYLLYPVLYFYGFGNGILFKALLQNKNHQHIVVFEKDIEIIWIMFHILDFSNELQSARLMILQTSSLDIEFFSNFCSSKPFFQFSRIYFLELMSHYYERFHEDILGLNKKLAENFKNSIVSHGNDPLDALQGIEQFVYNLPSMITHPSYKELLSKRKNLSDTAIIVSTGPSLTKQLPLLKKYASKATIFCADSSYPILAKHGIKPDYVCMLERTEITAEFFNNDFWEFDKDIVFVCAGVVHPKAIEYLKDRNLVITQKVLAFPYYINLKDFSYAAVGFSVAHTLSYLATYLSHKNIIFIGQDLAYAENGNSHPDDYQNSANYESQMYEHILTTAYGGNGKVETHSIWLLFKNWFENEMIPNTRKMGITTYNCTEGGARIEGTIEKPFLWACENLLDKDLNKPFEKLEPLSLNKQNEFLLKAYYKVCKSIKHCRDFSKILSNDFEKIQSVYLSLNEKEEDINLAIKKIDEFKNKLENIKQMQDLYEILSPLLIQFELNLARIYVLNPKTKEDAFNKSILWIKEHLEFMELVYGHIKAQENALIKNILPLEEKLKERKLDKWMERVRR</sequence>
<reference evidence="3" key="1">
    <citation type="submission" date="2018-05" db="EMBL/GenBank/DDBJ databases">
        <authorList>
            <consortium name="GenomeTrakr network: Whole genome sequencing for foodborne pathogen traceback"/>
        </authorList>
    </citation>
    <scope>NUCLEOTIDE SEQUENCE</scope>
    <source>
        <strain evidence="3">CVM30027</strain>
    </source>
</reference>
<name>A0A5T0EN80_CAMJU</name>
<dbReference type="Pfam" id="PF01973">
    <property type="entry name" value="MptE-like"/>
    <property type="match status" value="1"/>
</dbReference>
<evidence type="ECO:0000259" key="2">
    <source>
        <dbReference type="Pfam" id="PF01973"/>
    </source>
</evidence>
<keyword evidence="1" id="KW-0175">Coiled coil</keyword>
<keyword evidence="3" id="KW-0808">Transferase</keyword>
<proteinExistence type="predicted"/>
<comment type="caution">
    <text evidence="3">The sequence shown here is derived from an EMBL/GenBank/DDBJ whole genome shotgun (WGS) entry which is preliminary data.</text>
</comment>
<evidence type="ECO:0000313" key="3">
    <source>
        <dbReference type="EMBL" id="EAJ7862663.1"/>
    </source>
</evidence>
<gene>
    <name evidence="3" type="ORF">FC324_08585</name>
</gene>